<keyword evidence="3" id="KW-1185">Reference proteome</keyword>
<dbReference type="Pfam" id="PF00535">
    <property type="entry name" value="Glycos_transf_2"/>
    <property type="match status" value="1"/>
</dbReference>
<dbReference type="PANTHER" id="PTHR43685">
    <property type="entry name" value="GLYCOSYLTRANSFERASE"/>
    <property type="match status" value="1"/>
</dbReference>
<dbReference type="GO" id="GO:0044010">
    <property type="term" value="P:single-species biofilm formation"/>
    <property type="evidence" value="ECO:0007669"/>
    <property type="project" value="TreeGrafter"/>
</dbReference>
<dbReference type="Proteomes" id="UP000272193">
    <property type="component" value="Unassembled WGS sequence"/>
</dbReference>
<dbReference type="PANTHER" id="PTHR43685:SF2">
    <property type="entry name" value="GLYCOSYLTRANSFERASE 2-LIKE DOMAIN-CONTAINING PROTEIN"/>
    <property type="match status" value="1"/>
</dbReference>
<dbReference type="Pfam" id="PF02585">
    <property type="entry name" value="PIG-L"/>
    <property type="match status" value="1"/>
</dbReference>
<name>A0A3N4UZT5_9BURK</name>
<dbReference type="OrthoDB" id="9816564at2"/>
<dbReference type="RefSeq" id="WP_124220750.1">
    <property type="nucleotide sequence ID" value="NZ_RKQL01000001.1"/>
</dbReference>
<feature type="domain" description="Glycosyltransferase 2-like" evidence="1">
    <location>
        <begin position="338"/>
        <end position="403"/>
    </location>
</feature>
<proteinExistence type="predicted"/>
<evidence type="ECO:0000313" key="3">
    <source>
        <dbReference type="Proteomes" id="UP000272193"/>
    </source>
</evidence>
<dbReference type="SUPFAM" id="SSF102588">
    <property type="entry name" value="LmbE-like"/>
    <property type="match status" value="1"/>
</dbReference>
<dbReference type="InterPro" id="IPR029044">
    <property type="entry name" value="Nucleotide-diphossugar_trans"/>
</dbReference>
<dbReference type="EMBL" id="RKQL01000001">
    <property type="protein sequence ID" value="RPE73141.1"/>
    <property type="molecule type" value="Genomic_DNA"/>
</dbReference>
<dbReference type="AlphaFoldDB" id="A0A3N4UZT5"/>
<dbReference type="InterPro" id="IPR003737">
    <property type="entry name" value="GlcNAc_PI_deacetylase-related"/>
</dbReference>
<dbReference type="Gene3D" id="3.40.50.10320">
    <property type="entry name" value="LmbE-like"/>
    <property type="match status" value="1"/>
</dbReference>
<comment type="caution">
    <text evidence="2">The sequence shown here is derived from an EMBL/GenBank/DDBJ whole genome shotgun (WGS) entry which is preliminary data.</text>
</comment>
<gene>
    <name evidence="2" type="ORF">EDC62_0852</name>
</gene>
<dbReference type="InterPro" id="IPR001173">
    <property type="entry name" value="Glyco_trans_2-like"/>
</dbReference>
<dbReference type="InterPro" id="IPR050834">
    <property type="entry name" value="Glycosyltransf_2"/>
</dbReference>
<dbReference type="SUPFAM" id="SSF53448">
    <property type="entry name" value="Nucleotide-diphospho-sugar transferases"/>
    <property type="match status" value="1"/>
</dbReference>
<sequence>MLDRSPEPALTHPAHQAALEPRALGRVLCVAPHPDDEVLGAGGLLAQLADAGLDPKVLLLTHGEAQDEPSLGPPQHAGGRVQESAAAAARLGYAPPITLSGFPDGGLRHSPALIDALARAYAEHASQTVLLPALSEPHPDHQAVALAGLAAVLQRLEAGQGIERVLFYEVGSPTIPNVWVDISAVAERKWAAIEAFGSQLRVQPYLEQAQALARVRAFGHTGCAAAEAFFSVDATALRQQGPAAAAWFAQRRAHALALQPADLPRVAVLIRSMDRDCLADALASVAAQTYPNVEVWVLNASGRRHRPLPLPDSALVCHLIEPTEAETEDACASQSPALGRAQAANRLMEAADAPLAIFLDDDDLLFPEHLERLVAALERAPQAVAAYAGVRVVDAAGQTIREYDLPWAPQRLRGINFLPIHGVLFRRDAARRAQVRFDETLPVLEDWHFWCQLAAIGPFEHVPGISALYRQGQGHSQLANPAHPQHWAVWHRRILERELFRWSAAQAADILVWHAVALDARETAWQATQGQLRATQARLHDTEARLRAAEVELTLIHRSRIWRWTRPLRVLARALRGD</sequence>
<dbReference type="Gene3D" id="3.90.550.10">
    <property type="entry name" value="Spore Coat Polysaccharide Biosynthesis Protein SpsA, Chain A"/>
    <property type="match status" value="1"/>
</dbReference>
<dbReference type="InterPro" id="IPR024078">
    <property type="entry name" value="LmbE-like_dom_sf"/>
</dbReference>
<accession>A0A3N4UZT5</accession>
<evidence type="ECO:0000313" key="2">
    <source>
        <dbReference type="EMBL" id="RPE73141.1"/>
    </source>
</evidence>
<protein>
    <submittedName>
        <fullName evidence="2">LmbE family N-acetylglucosaminyl deacetylase</fullName>
    </submittedName>
</protein>
<reference evidence="2 3" key="1">
    <citation type="submission" date="2018-11" db="EMBL/GenBank/DDBJ databases">
        <title>Genomic Encyclopedia of Type Strains, Phase IV (KMG-IV): sequencing the most valuable type-strain genomes for metagenomic binning, comparative biology and taxonomic classification.</title>
        <authorList>
            <person name="Goeker M."/>
        </authorList>
    </citation>
    <scope>NUCLEOTIDE SEQUENCE [LARGE SCALE GENOMIC DNA]</scope>
    <source>
        <strain evidence="2 3">DSM 101684</strain>
    </source>
</reference>
<evidence type="ECO:0000259" key="1">
    <source>
        <dbReference type="Pfam" id="PF00535"/>
    </source>
</evidence>
<organism evidence="2 3">
    <name type="scientific">Tibeticola sediminis</name>
    <dbReference type="NCBI Taxonomy" id="1917811"/>
    <lineage>
        <taxon>Bacteria</taxon>
        <taxon>Pseudomonadati</taxon>
        <taxon>Pseudomonadota</taxon>
        <taxon>Betaproteobacteria</taxon>
        <taxon>Burkholderiales</taxon>
        <taxon>Comamonadaceae</taxon>
        <taxon>Tibeticola</taxon>
    </lineage>
</organism>